<organism evidence="5">
    <name type="scientific">Serpula lacrymans</name>
    <dbReference type="NCBI Taxonomy" id="85982"/>
    <lineage>
        <taxon>Eukaryota</taxon>
        <taxon>Fungi</taxon>
        <taxon>Dikarya</taxon>
        <taxon>Basidiomycota</taxon>
        <taxon>Agaricomycotina</taxon>
        <taxon>Agaricomycetes</taxon>
        <taxon>Agaricomycetidae</taxon>
        <taxon>Boletales</taxon>
        <taxon>Coniophorineae</taxon>
        <taxon>Serpulaceae</taxon>
        <taxon>Serpula</taxon>
    </lineage>
</organism>
<dbReference type="SUPFAM" id="SSF140959">
    <property type="entry name" value="Indolic compounds 2,3-dioxygenase-like"/>
    <property type="match status" value="1"/>
</dbReference>
<evidence type="ECO:0000256" key="2">
    <source>
        <dbReference type="ARBA" id="ARBA00022723"/>
    </source>
</evidence>
<dbReference type="GO" id="GO:0019441">
    <property type="term" value="P:L-tryptophan catabolic process to kynurenine"/>
    <property type="evidence" value="ECO:0007669"/>
    <property type="project" value="InterPro"/>
</dbReference>
<sequence>MSYSLDLLNSPLHIINHFISAVNSVRITHNFWGTQDDHLSIEDFDISNSTGFFPEQPLPRLPEGYNIWEDALDRAKDVLVLGENIFDEAEEKRAEGEEWRARIRSLPVISTDVLNMDKQLLRRAHKVLAFLVHFYVHSIPPAKSSGPTIVPRSLAIPLVEVSKVLGMAPVLTYLDTVVWNWEVIDPTLPVTIDNMRWVDLFSGTEDERNFFFAAARTEMRGIEIIQIINDYLSLPDVNDINAVSKVSKNLNRLTVAIREIDEMVQEVREMVDPRTFYWTVRPWFNGSPSEEEGGEWIFEGVPNTRSFDLSGPSNGQSSMIHALDIFLAVDHKLQQRRYPAPSESNKRADHGFMDRMRRYMPGRHREYLSRLEANPRPLRELVQNTPVLREPYNAAVAALKKLRDRHMRVACLYVVTMSRSTATGSKCPVLAMAARMEREGARKGPAKGTGGNDLSLLLKAGRDATQRTMLKSN</sequence>
<dbReference type="GO" id="GO:0034354">
    <property type="term" value="P:'de novo' NAD+ biosynthetic process from L-tryptophan"/>
    <property type="evidence" value="ECO:0007669"/>
    <property type="project" value="TreeGrafter"/>
</dbReference>
<evidence type="ECO:0000256" key="1">
    <source>
        <dbReference type="ARBA" id="ARBA00007119"/>
    </source>
</evidence>
<comment type="similarity">
    <text evidence="1">Belongs to the indoleamine 2,3-dioxygenase family.</text>
</comment>
<dbReference type="AlphaFoldDB" id="L0N6D0"/>
<evidence type="ECO:0000313" key="5">
    <source>
        <dbReference type="EMBL" id="BAM73290.1"/>
    </source>
</evidence>
<keyword evidence="4" id="KW-0349">Heme</keyword>
<dbReference type="GO" id="GO:0020037">
    <property type="term" value="F:heme binding"/>
    <property type="evidence" value="ECO:0007669"/>
    <property type="project" value="InterPro"/>
</dbReference>
<dbReference type="GO" id="GO:0033754">
    <property type="term" value="F:indoleamine 2,3-dioxygenase activity"/>
    <property type="evidence" value="ECO:0007669"/>
    <property type="project" value="TreeGrafter"/>
</dbReference>
<protein>
    <submittedName>
        <fullName evidence="5">Indoleamine 2,3-dioxyganese c</fullName>
    </submittedName>
</protein>
<evidence type="ECO:0000256" key="4">
    <source>
        <dbReference type="PIRSR" id="PIRSR600898-1"/>
    </source>
</evidence>
<reference evidence="5" key="1">
    <citation type="journal article" date="2013" name="Fungal Genet. Biol.">
        <title>Indoleamine 2,3-dioxygenases with very low catalytic activity are well conserved across kingdoms: IDOs of Basidiomycota.</title>
        <authorList>
            <person name="Yuasa H.J."/>
            <person name="Ball H.J."/>
        </authorList>
    </citation>
    <scope>NUCLEOTIDE SEQUENCE</scope>
    <source>
        <strain evidence="5">NBRC 8697</strain>
    </source>
</reference>
<name>L0N6D0_9AGAM</name>
<accession>L0N6D0</accession>
<evidence type="ECO:0000256" key="3">
    <source>
        <dbReference type="ARBA" id="ARBA00023004"/>
    </source>
</evidence>
<dbReference type="InterPro" id="IPR000898">
    <property type="entry name" value="Indolamine_dOase"/>
</dbReference>
<dbReference type="EMBL" id="AB766251">
    <property type="protein sequence ID" value="BAM73290.1"/>
    <property type="molecule type" value="Genomic_DNA"/>
</dbReference>
<gene>
    <name evidence="5" type="primary">IDOc</name>
</gene>
<keyword evidence="3 4" id="KW-0408">Iron</keyword>
<proteinExistence type="inferred from homology"/>
<feature type="binding site" description="proximal binding residue" evidence="4">
    <location>
        <position position="406"/>
    </location>
    <ligand>
        <name>heme b</name>
        <dbReference type="ChEBI" id="CHEBI:60344"/>
    </ligand>
    <ligandPart>
        <name>Fe</name>
        <dbReference type="ChEBI" id="CHEBI:18248"/>
    </ligandPart>
</feature>
<keyword evidence="2 4" id="KW-0479">Metal-binding</keyword>
<dbReference type="InterPro" id="IPR037217">
    <property type="entry name" value="Trp/Indoleamine_2_3_dOase-like"/>
</dbReference>
<dbReference type="GO" id="GO:0046872">
    <property type="term" value="F:metal ion binding"/>
    <property type="evidence" value="ECO:0007669"/>
    <property type="project" value="UniProtKB-KW"/>
</dbReference>
<dbReference type="Gene3D" id="1.20.58.480">
    <property type="match status" value="1"/>
</dbReference>
<dbReference type="GO" id="GO:0005737">
    <property type="term" value="C:cytoplasm"/>
    <property type="evidence" value="ECO:0007669"/>
    <property type="project" value="TreeGrafter"/>
</dbReference>
<dbReference type="PANTHER" id="PTHR28657">
    <property type="entry name" value="INDOLEAMINE 2,3-DIOXYGENASE"/>
    <property type="match status" value="1"/>
</dbReference>
<dbReference type="PANTHER" id="PTHR28657:SF5">
    <property type="entry name" value="INDOLEAMINE 2,3-DIOXYGENASE"/>
    <property type="match status" value="1"/>
</dbReference>
<dbReference type="Pfam" id="PF01231">
    <property type="entry name" value="IDO"/>
    <property type="match status" value="1"/>
</dbReference>